<keyword evidence="3" id="KW-1185">Reference proteome</keyword>
<sequence>MRASRNAISEWRLAFRIALVWIQATIRQNGGVDCWSHASETQELNSETQKFETQYRVMQQAYTDALSFSHQKNQTISFGIAVVVDCARVAFLAESNFFIFASSAARDS</sequence>
<protein>
    <submittedName>
        <fullName evidence="2">Uncharacterized protein</fullName>
    </submittedName>
</protein>
<dbReference type="EMBL" id="JAKKPZ010000692">
    <property type="protein sequence ID" value="KAI1692965.1"/>
    <property type="molecule type" value="Genomic_DNA"/>
</dbReference>
<comment type="caution">
    <text evidence="2">The sequence shown here is derived from an EMBL/GenBank/DDBJ whole genome shotgun (WGS) entry which is preliminary data.</text>
</comment>
<gene>
    <name evidence="2" type="ORF">DdX_20923</name>
</gene>
<name>A0AAD4MJX6_9BILA</name>
<evidence type="ECO:0000313" key="3">
    <source>
        <dbReference type="Proteomes" id="UP001201812"/>
    </source>
</evidence>
<evidence type="ECO:0000313" key="2">
    <source>
        <dbReference type="EMBL" id="KAI1692965.1"/>
    </source>
</evidence>
<proteinExistence type="predicted"/>
<reference evidence="2" key="1">
    <citation type="submission" date="2022-01" db="EMBL/GenBank/DDBJ databases">
        <title>Genome Sequence Resource for Two Populations of Ditylenchus destructor, the Migratory Endoparasitic Phytonematode.</title>
        <authorList>
            <person name="Zhang H."/>
            <person name="Lin R."/>
            <person name="Xie B."/>
        </authorList>
    </citation>
    <scope>NUCLEOTIDE SEQUENCE</scope>
    <source>
        <strain evidence="2">BazhouSP</strain>
    </source>
</reference>
<accession>A0AAD4MJX6</accession>
<dbReference type="AlphaFoldDB" id="A0AAD4MJX6"/>
<feature type="chain" id="PRO_5042289293" evidence="1">
    <location>
        <begin position="23"/>
        <end position="108"/>
    </location>
</feature>
<dbReference type="Proteomes" id="UP001201812">
    <property type="component" value="Unassembled WGS sequence"/>
</dbReference>
<keyword evidence="1" id="KW-0732">Signal</keyword>
<organism evidence="2 3">
    <name type="scientific">Ditylenchus destructor</name>
    <dbReference type="NCBI Taxonomy" id="166010"/>
    <lineage>
        <taxon>Eukaryota</taxon>
        <taxon>Metazoa</taxon>
        <taxon>Ecdysozoa</taxon>
        <taxon>Nematoda</taxon>
        <taxon>Chromadorea</taxon>
        <taxon>Rhabditida</taxon>
        <taxon>Tylenchina</taxon>
        <taxon>Tylenchomorpha</taxon>
        <taxon>Sphaerularioidea</taxon>
        <taxon>Anguinidae</taxon>
        <taxon>Anguininae</taxon>
        <taxon>Ditylenchus</taxon>
    </lineage>
</organism>
<evidence type="ECO:0000256" key="1">
    <source>
        <dbReference type="SAM" id="SignalP"/>
    </source>
</evidence>
<feature type="signal peptide" evidence="1">
    <location>
        <begin position="1"/>
        <end position="22"/>
    </location>
</feature>